<keyword evidence="11" id="KW-0868">Chloride</keyword>
<evidence type="ECO:0000256" key="2">
    <source>
        <dbReference type="ARBA" id="ARBA00009849"/>
    </source>
</evidence>
<dbReference type="GO" id="GO:0005254">
    <property type="term" value="F:chloride channel activity"/>
    <property type="evidence" value="ECO:0007669"/>
    <property type="project" value="UniProtKB-KW"/>
</dbReference>
<dbReference type="Proteomes" id="UP001530293">
    <property type="component" value="Unassembled WGS sequence"/>
</dbReference>
<evidence type="ECO:0008006" key="17">
    <source>
        <dbReference type="Google" id="ProtNLM"/>
    </source>
</evidence>
<keyword evidence="7" id="KW-0406">Ion transport</keyword>
<feature type="transmembrane region" description="Helical" evidence="14">
    <location>
        <begin position="175"/>
        <end position="195"/>
    </location>
</feature>
<keyword evidence="10" id="KW-0325">Glycoprotein</keyword>
<proteinExistence type="inferred from homology"/>
<feature type="transmembrane region" description="Helical" evidence="14">
    <location>
        <begin position="520"/>
        <end position="542"/>
    </location>
</feature>
<evidence type="ECO:0000256" key="11">
    <source>
        <dbReference type="ARBA" id="ARBA00023214"/>
    </source>
</evidence>
<comment type="subcellular location">
    <subcellularLocation>
        <location evidence="1">Cell membrane</location>
        <topology evidence="1">Multi-pass membrane protein</topology>
    </subcellularLocation>
</comment>
<dbReference type="GO" id="GO:0034707">
    <property type="term" value="C:chloride channel complex"/>
    <property type="evidence" value="ECO:0007669"/>
    <property type="project" value="UniProtKB-KW"/>
</dbReference>
<protein>
    <recommendedName>
        <fullName evidence="17">Plasma membrane fusion protein PRM1</fullName>
    </recommendedName>
</protein>
<evidence type="ECO:0000256" key="4">
    <source>
        <dbReference type="ARBA" id="ARBA00022475"/>
    </source>
</evidence>
<organism evidence="15 16">
    <name type="scientific">Discostella pseudostelligera</name>
    <dbReference type="NCBI Taxonomy" id="259834"/>
    <lineage>
        <taxon>Eukaryota</taxon>
        <taxon>Sar</taxon>
        <taxon>Stramenopiles</taxon>
        <taxon>Ochrophyta</taxon>
        <taxon>Bacillariophyta</taxon>
        <taxon>Coscinodiscophyceae</taxon>
        <taxon>Thalassiosirophycidae</taxon>
        <taxon>Stephanodiscales</taxon>
        <taxon>Stephanodiscaceae</taxon>
        <taxon>Discostella</taxon>
    </lineage>
</organism>
<feature type="transmembrane region" description="Helical" evidence="14">
    <location>
        <begin position="352"/>
        <end position="377"/>
    </location>
</feature>
<keyword evidence="8 14" id="KW-0472">Membrane</keyword>
<evidence type="ECO:0000256" key="13">
    <source>
        <dbReference type="SAM" id="MobiDB-lite"/>
    </source>
</evidence>
<keyword evidence="4" id="KW-1003">Cell membrane</keyword>
<evidence type="ECO:0000256" key="10">
    <source>
        <dbReference type="ARBA" id="ARBA00023180"/>
    </source>
</evidence>
<evidence type="ECO:0000313" key="16">
    <source>
        <dbReference type="Proteomes" id="UP001530293"/>
    </source>
</evidence>
<evidence type="ECO:0000256" key="7">
    <source>
        <dbReference type="ARBA" id="ARBA00023065"/>
    </source>
</evidence>
<dbReference type="PANTHER" id="PTHR12424:SF19">
    <property type="entry name" value="INTEGRASE ZINC-BINDING DOMAIN-CONTAINING PROTEIN"/>
    <property type="match status" value="1"/>
</dbReference>
<dbReference type="GO" id="GO:0005886">
    <property type="term" value="C:plasma membrane"/>
    <property type="evidence" value="ECO:0007669"/>
    <property type="project" value="UniProtKB-SubCell"/>
</dbReference>
<evidence type="ECO:0000256" key="12">
    <source>
        <dbReference type="ARBA" id="ARBA00023303"/>
    </source>
</evidence>
<evidence type="ECO:0000256" key="3">
    <source>
        <dbReference type="ARBA" id="ARBA00022448"/>
    </source>
</evidence>
<evidence type="ECO:0000313" key="15">
    <source>
        <dbReference type="EMBL" id="KAL3771582.1"/>
    </source>
</evidence>
<evidence type="ECO:0000256" key="6">
    <source>
        <dbReference type="ARBA" id="ARBA00022989"/>
    </source>
</evidence>
<sequence length="623" mass="68721">MSTIIYEDGMDFLSYQASYERLLYPLLEYNETYFTPPSYIPKTIVNDAHSRPRFGSSNLLDGVIDGNRDETRDYVTGVIMGSIIIAIVAIVWFMAIICLKIAGAKRVGFLAGRFTRPSSGIEKEEDGGVEIVLEQDQQWDEVNNEELPPTNHSSSATTPDPDPQAMKNFGIRVGVVRSVFVLSGIAVIISGGLFYGKGAVSFRHAIHDVHQGIDMAQEIGEKAMLLAENVTAAADDVEEQIQPQENEGEQICGLDSELTTQIRSLYNELNANVDQLKATLEENVGSISSDIQDVMNTLEDVEKYLEWSDIFFTVLIIITVVIITLIVAMLVGVVFAWQGVSNSFTKCIQYALIWPLFIFSLVLSWIFATLFLAAGLAGADFCVTPDKYVEDFLYAHEDMFDGMLFGFLIYYVTGCKIVPPGMEYIVQASAELKSVMIVTHELTTVLADLPIESLVLLCDLTVEQATVLKQITTLGHTIIHLLDRTFVGLREVISCQTMNPVYTTFVHEAFCKEAVVGMQWIFFTTLFIAIFSMMLIMTRAALYPIRERGVRKSIGGDGNEVVKYTEQPLEPEKSGVQNADNDAFPFEDVPVSVYDRATNVDAPAHDSAYPDSGGADSGGAGGD</sequence>
<keyword evidence="5 14" id="KW-0812">Transmembrane</keyword>
<evidence type="ECO:0000256" key="9">
    <source>
        <dbReference type="ARBA" id="ARBA00023173"/>
    </source>
</evidence>
<evidence type="ECO:0000256" key="1">
    <source>
        <dbReference type="ARBA" id="ARBA00004651"/>
    </source>
</evidence>
<keyword evidence="12" id="KW-0407">Ion channel</keyword>
<comment type="similarity">
    <text evidence="2">Belongs to the tweety family.</text>
</comment>
<gene>
    <name evidence="15" type="ORF">ACHAWU_003757</name>
</gene>
<dbReference type="EMBL" id="JALLBG020000023">
    <property type="protein sequence ID" value="KAL3771582.1"/>
    <property type="molecule type" value="Genomic_DNA"/>
</dbReference>
<evidence type="ECO:0000256" key="5">
    <source>
        <dbReference type="ARBA" id="ARBA00022692"/>
    </source>
</evidence>
<keyword evidence="16" id="KW-1185">Reference proteome</keyword>
<dbReference type="AlphaFoldDB" id="A0ABD3N6F1"/>
<evidence type="ECO:0000256" key="8">
    <source>
        <dbReference type="ARBA" id="ARBA00023136"/>
    </source>
</evidence>
<accession>A0ABD3N6F1</accession>
<evidence type="ECO:0000256" key="14">
    <source>
        <dbReference type="SAM" id="Phobius"/>
    </source>
</evidence>
<dbReference type="Pfam" id="PF04906">
    <property type="entry name" value="Tweety"/>
    <property type="match status" value="1"/>
</dbReference>
<dbReference type="PANTHER" id="PTHR12424">
    <property type="entry name" value="TWEETY-RELATED"/>
    <property type="match status" value="1"/>
</dbReference>
<comment type="caution">
    <text evidence="15">The sequence shown here is derived from an EMBL/GenBank/DDBJ whole genome shotgun (WGS) entry which is preliminary data.</text>
</comment>
<keyword evidence="3" id="KW-0813">Transport</keyword>
<feature type="transmembrane region" description="Helical" evidence="14">
    <location>
        <begin position="74"/>
        <end position="99"/>
    </location>
</feature>
<keyword evidence="6 14" id="KW-1133">Transmembrane helix</keyword>
<feature type="region of interest" description="Disordered" evidence="13">
    <location>
        <begin position="602"/>
        <end position="623"/>
    </location>
</feature>
<feature type="region of interest" description="Disordered" evidence="13">
    <location>
        <begin position="144"/>
        <end position="164"/>
    </location>
</feature>
<name>A0ABD3N6F1_9STRA</name>
<dbReference type="InterPro" id="IPR006990">
    <property type="entry name" value="Tweety"/>
</dbReference>
<reference evidence="15 16" key="1">
    <citation type="submission" date="2024-10" db="EMBL/GenBank/DDBJ databases">
        <title>Updated reference genomes for cyclostephanoid diatoms.</title>
        <authorList>
            <person name="Roberts W.R."/>
            <person name="Alverson A.J."/>
        </authorList>
    </citation>
    <scope>NUCLEOTIDE SEQUENCE [LARGE SCALE GENOMIC DNA]</scope>
    <source>
        <strain evidence="15 16">AJA232-27</strain>
    </source>
</reference>
<feature type="transmembrane region" description="Helical" evidence="14">
    <location>
        <begin position="310"/>
        <end position="340"/>
    </location>
</feature>
<keyword evidence="9" id="KW-0869">Chloride channel</keyword>